<evidence type="ECO:0000259" key="2">
    <source>
        <dbReference type="PROSITE" id="PS50887"/>
    </source>
</evidence>
<feature type="domain" description="GGDEF" evidence="2">
    <location>
        <begin position="54"/>
        <end position="187"/>
    </location>
</feature>
<dbReference type="HOGENOM" id="CLU_000445_70_50_12"/>
<dbReference type="SMART" id="SM00267">
    <property type="entry name" value="GGDEF"/>
    <property type="match status" value="1"/>
</dbReference>
<dbReference type="PATRIC" id="fig|1125699.3.peg.1765"/>
<dbReference type="Proteomes" id="UP000014541">
    <property type="component" value="Unassembled WGS sequence"/>
</dbReference>
<accession>S3JZH0</accession>
<feature type="domain" description="EAL" evidence="1">
    <location>
        <begin position="196"/>
        <end position="450"/>
    </location>
</feature>
<dbReference type="InterPro" id="IPR043128">
    <property type="entry name" value="Rev_trsase/Diguanyl_cyclase"/>
</dbReference>
<dbReference type="eggNOG" id="COG5001">
    <property type="taxonomic scope" value="Bacteria"/>
</dbReference>
<dbReference type="InterPro" id="IPR001633">
    <property type="entry name" value="EAL_dom"/>
</dbReference>
<dbReference type="OrthoDB" id="366324at2"/>
<dbReference type="SMART" id="SM00052">
    <property type="entry name" value="EAL"/>
    <property type="match status" value="1"/>
</dbReference>
<dbReference type="RefSeq" id="WP_016526014.1">
    <property type="nucleotide sequence ID" value="NZ_KE332518.1"/>
</dbReference>
<keyword evidence="4" id="KW-1185">Reference proteome</keyword>
<dbReference type="EMBL" id="ATFF01000006">
    <property type="protein sequence ID" value="EPF31403.1"/>
    <property type="molecule type" value="Genomic_DNA"/>
</dbReference>
<dbReference type="InterPro" id="IPR050706">
    <property type="entry name" value="Cyclic-di-GMP_PDE-like"/>
</dbReference>
<dbReference type="PANTHER" id="PTHR33121">
    <property type="entry name" value="CYCLIC DI-GMP PHOSPHODIESTERASE PDEF"/>
    <property type="match status" value="1"/>
</dbReference>
<dbReference type="PANTHER" id="PTHR33121:SF70">
    <property type="entry name" value="SIGNALING PROTEIN YKOW"/>
    <property type="match status" value="1"/>
</dbReference>
<comment type="caution">
    <text evidence="3">The sequence shown here is derived from an EMBL/GenBank/DDBJ whole genome shotgun (WGS) entry which is preliminary data.</text>
</comment>
<protein>
    <submittedName>
        <fullName evidence="3">Diguanylate cyclase (GGDEF) domain-containing protein</fullName>
    </submittedName>
</protein>
<evidence type="ECO:0000313" key="3">
    <source>
        <dbReference type="EMBL" id="EPF31403.1"/>
    </source>
</evidence>
<dbReference type="AlphaFoldDB" id="S3JZH0"/>
<dbReference type="PROSITE" id="PS50883">
    <property type="entry name" value="EAL"/>
    <property type="match status" value="1"/>
</dbReference>
<evidence type="ECO:0000259" key="1">
    <source>
        <dbReference type="PROSITE" id="PS50883"/>
    </source>
</evidence>
<sequence>MSVDVTVENTLLKRKLAAYEKILKEKERDPLTDLYSRQRFFEETRELLDKNSKKKFVFLRFDINRFQLINSFFGLKEGDKLLQYLAFKIKQFALIFQTYIIGRIEGDVFGMCCQLAGHIDVFNAMLQRAVEEFISGYRSDYELSISVGIYVIEHNDMALEDIYSKAILAAKKCKERTTGPCFVLYDKKLSEAVMKNQRITNQMHAALNEKQFEVVLQPKCDLKTGELVGAEALTRWNHPEEGVVPPSEFIPVFEKNGFISRFDEYVWTSACAYIRSWLDKGNCAVPVSVNVSRCDLRNPALPDKFKELLARYNIPAHYLHLEITENAYAEDAKHIAEAVQRLKDAGLHIEMDDFGTAYSSLNMLNEIPIDTLKLDIGFVRNYKKGRGKDIILAFIIKLAKALELSVIAEGIETEEQAAHLLSLGCENGQGYYFSKPISKKEFDIFAAKRPKRSASEVSAS</sequence>
<organism evidence="3 4">
    <name type="scientific">Treponema maltophilum ATCC 51939</name>
    <dbReference type="NCBI Taxonomy" id="1125699"/>
    <lineage>
        <taxon>Bacteria</taxon>
        <taxon>Pseudomonadati</taxon>
        <taxon>Spirochaetota</taxon>
        <taxon>Spirochaetia</taxon>
        <taxon>Spirochaetales</taxon>
        <taxon>Treponemataceae</taxon>
        <taxon>Treponema</taxon>
    </lineage>
</organism>
<dbReference type="InterPro" id="IPR035919">
    <property type="entry name" value="EAL_sf"/>
</dbReference>
<gene>
    <name evidence="3" type="ORF">HMPREF9194_01749</name>
</gene>
<dbReference type="GO" id="GO:0071111">
    <property type="term" value="F:cyclic-guanylate-specific phosphodiesterase activity"/>
    <property type="evidence" value="ECO:0007669"/>
    <property type="project" value="InterPro"/>
</dbReference>
<proteinExistence type="predicted"/>
<dbReference type="SUPFAM" id="SSF55073">
    <property type="entry name" value="Nucleotide cyclase"/>
    <property type="match status" value="1"/>
</dbReference>
<dbReference type="CDD" id="cd01949">
    <property type="entry name" value="GGDEF"/>
    <property type="match status" value="1"/>
</dbReference>
<dbReference type="Pfam" id="PF00563">
    <property type="entry name" value="EAL"/>
    <property type="match status" value="1"/>
</dbReference>
<dbReference type="Pfam" id="PF00990">
    <property type="entry name" value="GGDEF"/>
    <property type="match status" value="1"/>
</dbReference>
<dbReference type="PROSITE" id="PS50887">
    <property type="entry name" value="GGDEF"/>
    <property type="match status" value="1"/>
</dbReference>
<dbReference type="InterPro" id="IPR000160">
    <property type="entry name" value="GGDEF_dom"/>
</dbReference>
<name>S3JZH0_TREMA</name>
<dbReference type="Gene3D" id="3.20.20.450">
    <property type="entry name" value="EAL domain"/>
    <property type="match status" value="1"/>
</dbReference>
<dbReference type="NCBIfam" id="TIGR00254">
    <property type="entry name" value="GGDEF"/>
    <property type="match status" value="1"/>
</dbReference>
<dbReference type="InterPro" id="IPR029787">
    <property type="entry name" value="Nucleotide_cyclase"/>
</dbReference>
<dbReference type="STRING" id="1125699.HMPREF9194_01749"/>
<dbReference type="SUPFAM" id="SSF141868">
    <property type="entry name" value="EAL domain-like"/>
    <property type="match status" value="1"/>
</dbReference>
<evidence type="ECO:0000313" key="4">
    <source>
        <dbReference type="Proteomes" id="UP000014541"/>
    </source>
</evidence>
<dbReference type="CDD" id="cd01948">
    <property type="entry name" value="EAL"/>
    <property type="match status" value="1"/>
</dbReference>
<dbReference type="Gene3D" id="3.30.70.270">
    <property type="match status" value="1"/>
</dbReference>
<reference evidence="3 4" key="1">
    <citation type="submission" date="2013-04" db="EMBL/GenBank/DDBJ databases">
        <title>The Genome Sequence of Treponema maltophilum ATCC 51939.</title>
        <authorList>
            <consortium name="The Broad Institute Genomics Platform"/>
            <person name="Earl A."/>
            <person name="Ward D."/>
            <person name="Feldgarden M."/>
            <person name="Gevers D."/>
            <person name="Leonetti C."/>
            <person name="Blanton J.M."/>
            <person name="Dewhirst F.E."/>
            <person name="Izard J."/>
            <person name="Walker B."/>
            <person name="Young S."/>
            <person name="Zeng Q."/>
            <person name="Gargeya S."/>
            <person name="Fitzgerald M."/>
            <person name="Haas B."/>
            <person name="Abouelleil A."/>
            <person name="Allen A.W."/>
            <person name="Alvarado L."/>
            <person name="Arachchi H.M."/>
            <person name="Berlin A.M."/>
            <person name="Chapman S.B."/>
            <person name="Gainer-Dewar J."/>
            <person name="Goldberg J."/>
            <person name="Griggs A."/>
            <person name="Gujja S."/>
            <person name="Hansen M."/>
            <person name="Howarth C."/>
            <person name="Imamovic A."/>
            <person name="Ireland A."/>
            <person name="Larimer J."/>
            <person name="McCowan C."/>
            <person name="Murphy C."/>
            <person name="Pearson M."/>
            <person name="Poon T.W."/>
            <person name="Priest M."/>
            <person name="Roberts A."/>
            <person name="Saif S."/>
            <person name="Shea T."/>
            <person name="Sisk P."/>
            <person name="Sykes S."/>
            <person name="Wortman J."/>
            <person name="Nusbaum C."/>
            <person name="Birren B."/>
        </authorList>
    </citation>
    <scope>NUCLEOTIDE SEQUENCE [LARGE SCALE GENOMIC DNA]</scope>
    <source>
        <strain evidence="3 4">ATCC 51939</strain>
    </source>
</reference>